<dbReference type="FunFam" id="3.10.250.10:FF:000007">
    <property type="entry name" value="Soluble scavenger receptor cysteine-rich domain-containing protein SSC5D"/>
    <property type="match status" value="1"/>
</dbReference>
<feature type="domain" description="SRCR" evidence="13">
    <location>
        <begin position="22"/>
        <end position="123"/>
    </location>
</feature>
<feature type="signal peptide" evidence="12">
    <location>
        <begin position="1"/>
        <end position="17"/>
    </location>
</feature>
<keyword evidence="9" id="KW-0325">Glycoprotein</keyword>
<dbReference type="PROSITE" id="PS00420">
    <property type="entry name" value="SRCR_1"/>
    <property type="match status" value="1"/>
</dbReference>
<evidence type="ECO:0000256" key="7">
    <source>
        <dbReference type="ARBA" id="ARBA00023157"/>
    </source>
</evidence>
<evidence type="ECO:0000256" key="9">
    <source>
        <dbReference type="ARBA" id="ARBA00023180"/>
    </source>
</evidence>
<dbReference type="FunFam" id="3.10.250.10:FF:000016">
    <property type="entry name" value="Scavenger receptor cysteine-rich protein type 12"/>
    <property type="match status" value="1"/>
</dbReference>
<evidence type="ECO:0000256" key="11">
    <source>
        <dbReference type="SAM" id="Phobius"/>
    </source>
</evidence>
<keyword evidence="5 11" id="KW-1133">Transmembrane helix</keyword>
<dbReference type="AlphaFoldDB" id="A0A8B7XQC1"/>
<evidence type="ECO:0000256" key="10">
    <source>
        <dbReference type="PROSITE-ProRule" id="PRU00196"/>
    </source>
</evidence>
<keyword evidence="3 12" id="KW-0732">Signal</keyword>
<feature type="domain" description="SRCR" evidence="13">
    <location>
        <begin position="138"/>
        <end position="241"/>
    </location>
</feature>
<evidence type="ECO:0000256" key="6">
    <source>
        <dbReference type="ARBA" id="ARBA00023136"/>
    </source>
</evidence>
<evidence type="ECO:0000256" key="5">
    <source>
        <dbReference type="ARBA" id="ARBA00022989"/>
    </source>
</evidence>
<keyword evidence="4" id="KW-0677">Repeat</keyword>
<keyword evidence="8" id="KW-0675">Receptor</keyword>
<keyword evidence="2 11" id="KW-0812">Transmembrane</keyword>
<dbReference type="KEGG" id="aplc:110974798"/>
<dbReference type="PANTHER" id="PTHR19331">
    <property type="entry name" value="SCAVENGER RECEPTOR DOMAIN-CONTAINING"/>
    <property type="match status" value="1"/>
</dbReference>
<dbReference type="SUPFAM" id="SSF56487">
    <property type="entry name" value="SRCR-like"/>
    <property type="match status" value="3"/>
</dbReference>
<dbReference type="PANTHER" id="PTHR19331:SF465">
    <property type="entry name" value="EGG PEPTIDE SPERACT RECEPTOR"/>
    <property type="match status" value="1"/>
</dbReference>
<evidence type="ECO:0000259" key="13">
    <source>
        <dbReference type="PROSITE" id="PS50287"/>
    </source>
</evidence>
<organism evidence="14 15">
    <name type="scientific">Acanthaster planci</name>
    <name type="common">Crown-of-thorns starfish</name>
    <dbReference type="NCBI Taxonomy" id="133434"/>
    <lineage>
        <taxon>Eukaryota</taxon>
        <taxon>Metazoa</taxon>
        <taxon>Echinodermata</taxon>
        <taxon>Eleutherozoa</taxon>
        <taxon>Asterozoa</taxon>
        <taxon>Asteroidea</taxon>
        <taxon>Valvatacea</taxon>
        <taxon>Valvatida</taxon>
        <taxon>Acanthasteridae</taxon>
        <taxon>Acanthaster</taxon>
    </lineage>
</organism>
<keyword evidence="14" id="KW-1185">Reference proteome</keyword>
<feature type="domain" description="SRCR" evidence="13">
    <location>
        <begin position="244"/>
        <end position="345"/>
    </location>
</feature>
<sequence length="407" mass="42281">MIHRILIVFSLLGTAWAADGDLTLVGGSDADSGMVYIEFGGQQGAVCNDGFDVYAADVVCKQTLGSTSKATARFPPTSGSGLQVFLDQVECRGDESALMGCVHGKLGDSGKCTVENSAGVICWNPDDFPSYAKNHGIFRLSGGPVSTAGRVEVFFNGSWGSICDEQWDVEDADVLCKQLGCDAAVKASSGSRYGPGVLDIKLSEVQCDGTEDDMIKCRYVVLERGMNTTCTHEREAGTNCDCGVIVTIGDGQAGRGLLKVRLIGSQESEGTLCFDSFDLRVADVACREAGFPGALSFSEAEASTGPMLATSYSCTGSEISLKACVATAFNTSQCPEGKEVELVCQSKEGVKPTGATVTTGAPEQGGLSTGAIVGIVIGCLLAVVLIVLILFCWLRNKGDASGGSAPI</sequence>
<dbReference type="Proteomes" id="UP000694845">
    <property type="component" value="Unplaced"/>
</dbReference>
<dbReference type="InterPro" id="IPR001190">
    <property type="entry name" value="SRCR"/>
</dbReference>
<dbReference type="OrthoDB" id="536948at2759"/>
<proteinExistence type="predicted"/>
<feature type="chain" id="PRO_5034884733" evidence="12">
    <location>
        <begin position="18"/>
        <end position="407"/>
    </location>
</feature>
<keyword evidence="7 10" id="KW-1015">Disulfide bond</keyword>
<accession>A0A8B7XQC1</accession>
<dbReference type="OMA" id="CTHETEA"/>
<comment type="caution">
    <text evidence="10">Lacks conserved residue(s) required for the propagation of feature annotation.</text>
</comment>
<evidence type="ECO:0000256" key="1">
    <source>
        <dbReference type="ARBA" id="ARBA00004167"/>
    </source>
</evidence>
<protein>
    <submittedName>
        <fullName evidence="15">Deleted in malignant brain tumors 1 protein-like isoform X1</fullName>
    </submittedName>
</protein>
<reference evidence="15" key="1">
    <citation type="submission" date="2025-08" db="UniProtKB">
        <authorList>
            <consortium name="RefSeq"/>
        </authorList>
    </citation>
    <scope>IDENTIFICATION</scope>
</reference>
<dbReference type="PRINTS" id="PR00258">
    <property type="entry name" value="SPERACTRCPTR"/>
</dbReference>
<comment type="subcellular location">
    <subcellularLocation>
        <location evidence="1">Membrane</location>
        <topology evidence="1">Single-pass membrane protein</topology>
    </subcellularLocation>
</comment>
<dbReference type="Pfam" id="PF00530">
    <property type="entry name" value="SRCR"/>
    <property type="match status" value="3"/>
</dbReference>
<evidence type="ECO:0000256" key="2">
    <source>
        <dbReference type="ARBA" id="ARBA00022692"/>
    </source>
</evidence>
<feature type="transmembrane region" description="Helical" evidence="11">
    <location>
        <begin position="371"/>
        <end position="394"/>
    </location>
</feature>
<evidence type="ECO:0000313" key="15">
    <source>
        <dbReference type="RefSeq" id="XP_022082372.1"/>
    </source>
</evidence>
<feature type="disulfide bond" evidence="10">
    <location>
        <begin position="314"/>
        <end position="324"/>
    </location>
</feature>
<evidence type="ECO:0000256" key="8">
    <source>
        <dbReference type="ARBA" id="ARBA00023170"/>
    </source>
</evidence>
<dbReference type="GeneID" id="110974798"/>
<dbReference type="GO" id="GO:0016020">
    <property type="term" value="C:membrane"/>
    <property type="evidence" value="ECO:0007669"/>
    <property type="project" value="UniProtKB-SubCell"/>
</dbReference>
<evidence type="ECO:0000256" key="4">
    <source>
        <dbReference type="ARBA" id="ARBA00022737"/>
    </source>
</evidence>
<evidence type="ECO:0000256" key="12">
    <source>
        <dbReference type="SAM" id="SignalP"/>
    </source>
</evidence>
<dbReference type="InterPro" id="IPR036772">
    <property type="entry name" value="SRCR-like_dom_sf"/>
</dbReference>
<gene>
    <name evidence="15" type="primary">LOC110974798</name>
</gene>
<evidence type="ECO:0000313" key="14">
    <source>
        <dbReference type="Proteomes" id="UP000694845"/>
    </source>
</evidence>
<feature type="disulfide bond" evidence="10">
    <location>
        <begin position="91"/>
        <end position="101"/>
    </location>
</feature>
<evidence type="ECO:0000256" key="3">
    <source>
        <dbReference type="ARBA" id="ARBA00022729"/>
    </source>
</evidence>
<dbReference type="SMART" id="SM00202">
    <property type="entry name" value="SR"/>
    <property type="match status" value="3"/>
</dbReference>
<keyword evidence="6 11" id="KW-0472">Membrane</keyword>
<feature type="disulfide bond" evidence="10">
    <location>
        <begin position="207"/>
        <end position="217"/>
    </location>
</feature>
<name>A0A8B7XQC1_ACAPL</name>
<dbReference type="Gene3D" id="3.10.250.10">
    <property type="entry name" value="SRCR-like domain"/>
    <property type="match status" value="3"/>
</dbReference>
<dbReference type="PROSITE" id="PS50287">
    <property type="entry name" value="SRCR_2"/>
    <property type="match status" value="3"/>
</dbReference>
<dbReference type="RefSeq" id="XP_022082372.1">
    <property type="nucleotide sequence ID" value="XM_022226680.1"/>
</dbReference>